<evidence type="ECO:0000256" key="3">
    <source>
        <dbReference type="ARBA" id="ARBA00022989"/>
    </source>
</evidence>
<dbReference type="Pfam" id="PF04932">
    <property type="entry name" value="Wzy_C"/>
    <property type="match status" value="1"/>
</dbReference>
<feature type="transmembrane region" description="Helical" evidence="5">
    <location>
        <begin position="65"/>
        <end position="84"/>
    </location>
</feature>
<keyword evidence="3 5" id="KW-1133">Transmembrane helix</keyword>
<feature type="transmembrane region" description="Helical" evidence="5">
    <location>
        <begin position="123"/>
        <end position="144"/>
    </location>
</feature>
<sequence>MEITIDTLFTYGRKGLFLFLLFTTVLQIIPAAHAEDINYFTYCTILVTGFWMLVSVYKINRGEEVVFNAMTLYFFYRLMNILFVRGFPGGFATGYIILVNTLIGGCFYHLFYHNENKTVFRWCINLLVALAVFEACIGASQVMFGVPYFEHLVGEELHSFSRNYFAYIIPGASKSTVLGSGTFRHFNDLGSFLVITFPILYAYWWESDRKWVLIALLINFMGIVLTFSRGALIATVIMSCILYFNFTKGRWLKMGLVFGLGLITFAVVAPLLTTYANETGNAGIRYNTWALMWEHAQTDYRMLIFGWGENYFRDEVIYWGTGLWIMNNTHNTFLQVFLENGVVGFLIFGLASGQFIFKSIQNKNIWSFAGIAMIVGFGFTQFFDHAFYNFNGAVFFAMLGALQMSKEGPFYAFSKPDILVKEAEKETEEEVTV</sequence>
<comment type="subcellular location">
    <subcellularLocation>
        <location evidence="1">Membrane</location>
        <topology evidence="1">Multi-pass membrane protein</topology>
    </subcellularLocation>
</comment>
<proteinExistence type="predicted"/>
<feature type="transmembrane region" description="Helical" evidence="5">
    <location>
        <begin position="333"/>
        <end position="353"/>
    </location>
</feature>
<feature type="transmembrane region" description="Helical" evidence="5">
    <location>
        <begin position="15"/>
        <end position="33"/>
    </location>
</feature>
<dbReference type="InterPro" id="IPR007016">
    <property type="entry name" value="O-antigen_ligase-rel_domated"/>
</dbReference>
<feature type="transmembrane region" description="Helical" evidence="5">
    <location>
        <begin position="90"/>
        <end position="111"/>
    </location>
</feature>
<keyword evidence="4 5" id="KW-0472">Membrane</keyword>
<feature type="transmembrane region" description="Helical" evidence="5">
    <location>
        <begin position="211"/>
        <end position="244"/>
    </location>
</feature>
<geneLocation type="plasmid" evidence="7 8">
    <name>pPP3</name>
</geneLocation>
<evidence type="ECO:0000256" key="1">
    <source>
        <dbReference type="ARBA" id="ARBA00004141"/>
    </source>
</evidence>
<evidence type="ECO:0000256" key="4">
    <source>
        <dbReference type="ARBA" id="ARBA00023136"/>
    </source>
</evidence>
<reference evidence="7 8" key="1">
    <citation type="submission" date="2021-12" db="EMBL/GenBank/DDBJ databases">
        <title>Genome sequencing of bacteria with rrn-lacking chromosome and rrn-plasmid.</title>
        <authorList>
            <person name="Anda M."/>
            <person name="Iwasaki W."/>
        </authorList>
    </citation>
    <scope>NUCLEOTIDE SEQUENCE [LARGE SCALE GENOMIC DNA]</scope>
    <source>
        <strain evidence="7 8">NBRC 101262</strain>
        <plasmid evidence="7 8">pPP3</plasmid>
    </source>
</reference>
<feature type="transmembrane region" description="Helical" evidence="5">
    <location>
        <begin position="164"/>
        <end position="182"/>
    </location>
</feature>
<protein>
    <recommendedName>
        <fullName evidence="6">O-antigen ligase-related domain-containing protein</fullName>
    </recommendedName>
</protein>
<accession>A0ABN6LEF0</accession>
<feature type="transmembrane region" description="Helical" evidence="5">
    <location>
        <begin position="39"/>
        <end position="58"/>
    </location>
</feature>
<keyword evidence="7" id="KW-0614">Plasmid</keyword>
<evidence type="ECO:0000259" key="6">
    <source>
        <dbReference type="Pfam" id="PF04932"/>
    </source>
</evidence>
<keyword evidence="2 5" id="KW-0812">Transmembrane</keyword>
<dbReference type="InterPro" id="IPR051533">
    <property type="entry name" value="WaaL-like"/>
</dbReference>
<dbReference type="PANTHER" id="PTHR37422:SF23">
    <property type="entry name" value="TEICHURONIC ACID BIOSYNTHESIS PROTEIN TUAE"/>
    <property type="match status" value="1"/>
</dbReference>
<evidence type="ECO:0000313" key="8">
    <source>
        <dbReference type="Proteomes" id="UP001354989"/>
    </source>
</evidence>
<dbReference type="Proteomes" id="UP001354989">
    <property type="component" value="Plasmid pPP3"/>
</dbReference>
<organism evidence="7 8">
    <name type="scientific">Persicobacter psychrovividus</name>
    <dbReference type="NCBI Taxonomy" id="387638"/>
    <lineage>
        <taxon>Bacteria</taxon>
        <taxon>Pseudomonadati</taxon>
        <taxon>Bacteroidota</taxon>
        <taxon>Cytophagia</taxon>
        <taxon>Cytophagales</taxon>
        <taxon>Persicobacteraceae</taxon>
        <taxon>Persicobacter</taxon>
    </lineage>
</organism>
<dbReference type="PANTHER" id="PTHR37422">
    <property type="entry name" value="TEICHURONIC ACID BIOSYNTHESIS PROTEIN TUAE"/>
    <property type="match status" value="1"/>
</dbReference>
<gene>
    <name evidence="7" type="ORF">PEPS_38360</name>
</gene>
<feature type="transmembrane region" description="Helical" evidence="5">
    <location>
        <begin position="365"/>
        <end position="382"/>
    </location>
</feature>
<keyword evidence="8" id="KW-1185">Reference proteome</keyword>
<name>A0ABN6LEF0_9BACT</name>
<feature type="transmembrane region" description="Helical" evidence="5">
    <location>
        <begin position="189"/>
        <end position="205"/>
    </location>
</feature>
<evidence type="ECO:0000256" key="2">
    <source>
        <dbReference type="ARBA" id="ARBA00022692"/>
    </source>
</evidence>
<feature type="domain" description="O-antigen ligase-related" evidence="6">
    <location>
        <begin position="215"/>
        <end position="348"/>
    </location>
</feature>
<dbReference type="RefSeq" id="WP_338398999.1">
    <property type="nucleotide sequence ID" value="NZ_AP025295.1"/>
</dbReference>
<evidence type="ECO:0000256" key="5">
    <source>
        <dbReference type="SAM" id="Phobius"/>
    </source>
</evidence>
<feature type="transmembrane region" description="Helical" evidence="5">
    <location>
        <begin position="256"/>
        <end position="276"/>
    </location>
</feature>
<dbReference type="EMBL" id="AP025295">
    <property type="protein sequence ID" value="BDD01556.1"/>
    <property type="molecule type" value="Genomic_DNA"/>
</dbReference>
<evidence type="ECO:0000313" key="7">
    <source>
        <dbReference type="EMBL" id="BDD01556.1"/>
    </source>
</evidence>